<organism evidence="6 7">
    <name type="scientific">Tremella mesenterica</name>
    <name type="common">Jelly fungus</name>
    <dbReference type="NCBI Taxonomy" id="5217"/>
    <lineage>
        <taxon>Eukaryota</taxon>
        <taxon>Fungi</taxon>
        <taxon>Dikarya</taxon>
        <taxon>Basidiomycota</taxon>
        <taxon>Agaricomycotina</taxon>
        <taxon>Tremellomycetes</taxon>
        <taxon>Tremellales</taxon>
        <taxon>Tremellaceae</taxon>
        <taxon>Tremella</taxon>
    </lineage>
</organism>
<keyword evidence="2" id="KW-0175">Coiled coil</keyword>
<dbReference type="GO" id="GO:0008270">
    <property type="term" value="F:zinc ion binding"/>
    <property type="evidence" value="ECO:0007669"/>
    <property type="project" value="UniProtKB-KW"/>
</dbReference>
<dbReference type="InterPro" id="IPR004827">
    <property type="entry name" value="bZIP"/>
</dbReference>
<dbReference type="InParanoid" id="A0A4Q1BHB2"/>
<keyword evidence="1" id="KW-0862">Zinc</keyword>
<dbReference type="SMART" id="SM00401">
    <property type="entry name" value="ZnF_GATA"/>
    <property type="match status" value="1"/>
</dbReference>
<evidence type="ECO:0008006" key="8">
    <source>
        <dbReference type="Google" id="ProtNLM"/>
    </source>
</evidence>
<dbReference type="EMBL" id="SDIL01000081">
    <property type="protein sequence ID" value="RXK36983.1"/>
    <property type="molecule type" value="Genomic_DNA"/>
</dbReference>
<proteinExistence type="predicted"/>
<dbReference type="OrthoDB" id="515401at2759"/>
<dbReference type="GO" id="GO:0003700">
    <property type="term" value="F:DNA-binding transcription factor activity"/>
    <property type="evidence" value="ECO:0007669"/>
    <property type="project" value="InterPro"/>
</dbReference>
<evidence type="ECO:0000313" key="6">
    <source>
        <dbReference type="EMBL" id="RXK36983.1"/>
    </source>
</evidence>
<feature type="compositionally biased region" description="Basic and acidic residues" evidence="3">
    <location>
        <begin position="127"/>
        <end position="141"/>
    </location>
</feature>
<keyword evidence="1" id="KW-0479">Metal-binding</keyword>
<feature type="compositionally biased region" description="Polar residues" evidence="3">
    <location>
        <begin position="441"/>
        <end position="467"/>
    </location>
</feature>
<dbReference type="PROSITE" id="PS50217">
    <property type="entry name" value="BZIP"/>
    <property type="match status" value="1"/>
</dbReference>
<feature type="region of interest" description="Disordered" evidence="3">
    <location>
        <begin position="678"/>
        <end position="721"/>
    </location>
</feature>
<protein>
    <recommendedName>
        <fullName evidence="8">GATA-type domain-containing protein</fullName>
    </recommendedName>
</protein>
<name>A0A4Q1BHB2_TREME</name>
<gene>
    <name evidence="6" type="ORF">M231_05747</name>
</gene>
<feature type="compositionally biased region" description="Polar residues" evidence="3">
    <location>
        <begin position="112"/>
        <end position="125"/>
    </location>
</feature>
<reference evidence="6 7" key="1">
    <citation type="submission" date="2016-06" db="EMBL/GenBank/DDBJ databases">
        <title>Evolution of pathogenesis and genome organization in the Tremellales.</title>
        <authorList>
            <person name="Cuomo C."/>
            <person name="Litvintseva A."/>
            <person name="Heitman J."/>
            <person name="Chen Y."/>
            <person name="Sun S."/>
            <person name="Springer D."/>
            <person name="Dromer F."/>
            <person name="Young S."/>
            <person name="Zeng Q."/>
            <person name="Chapman S."/>
            <person name="Gujja S."/>
            <person name="Saif S."/>
            <person name="Birren B."/>
        </authorList>
    </citation>
    <scope>NUCLEOTIDE SEQUENCE [LARGE SCALE GENOMIC DNA]</scope>
    <source>
        <strain evidence="6 7">ATCC 28783</strain>
    </source>
</reference>
<dbReference type="CDD" id="cd00202">
    <property type="entry name" value="ZnF_GATA"/>
    <property type="match status" value="1"/>
</dbReference>
<feature type="compositionally biased region" description="Acidic residues" evidence="3">
    <location>
        <begin position="685"/>
        <end position="721"/>
    </location>
</feature>
<dbReference type="Proteomes" id="UP000289152">
    <property type="component" value="Unassembled WGS sequence"/>
</dbReference>
<evidence type="ECO:0000256" key="1">
    <source>
        <dbReference type="PROSITE-ProRule" id="PRU00094"/>
    </source>
</evidence>
<feature type="compositionally biased region" description="Basic residues" evidence="3">
    <location>
        <begin position="405"/>
        <end position="432"/>
    </location>
</feature>
<dbReference type="InterPro" id="IPR046347">
    <property type="entry name" value="bZIP_sf"/>
</dbReference>
<dbReference type="SUPFAM" id="SSF57959">
    <property type="entry name" value="Leucine zipper domain"/>
    <property type="match status" value="1"/>
</dbReference>
<feature type="compositionally biased region" description="Pro residues" evidence="3">
    <location>
        <begin position="33"/>
        <end position="43"/>
    </location>
</feature>
<feature type="domain" description="BZIP" evidence="5">
    <location>
        <begin position="62"/>
        <end position="107"/>
    </location>
</feature>
<feature type="region of interest" description="Disordered" evidence="3">
    <location>
        <begin position="388"/>
        <end position="467"/>
    </location>
</feature>
<feature type="compositionally biased region" description="Basic and acidic residues" evidence="3">
    <location>
        <begin position="60"/>
        <end position="77"/>
    </location>
</feature>
<keyword evidence="1" id="KW-0863">Zinc-finger</keyword>
<feature type="domain" description="GATA-type" evidence="4">
    <location>
        <begin position="573"/>
        <end position="631"/>
    </location>
</feature>
<evidence type="ECO:0000259" key="4">
    <source>
        <dbReference type="PROSITE" id="PS50114"/>
    </source>
</evidence>
<comment type="caution">
    <text evidence="6">The sequence shown here is derived from an EMBL/GenBank/DDBJ whole genome shotgun (WGS) entry which is preliminary data.</text>
</comment>
<dbReference type="PROSITE" id="PS00344">
    <property type="entry name" value="GATA_ZN_FINGER_1"/>
    <property type="match status" value="1"/>
</dbReference>
<dbReference type="Gene3D" id="3.30.50.10">
    <property type="entry name" value="Erythroid Transcription Factor GATA-1, subunit A"/>
    <property type="match status" value="1"/>
</dbReference>
<dbReference type="VEuPathDB" id="FungiDB:TREMEDRAFT_58387"/>
<dbReference type="PROSITE" id="PS50114">
    <property type="entry name" value="GATA_ZN_FINGER_2"/>
    <property type="match status" value="1"/>
</dbReference>
<dbReference type="Gene3D" id="1.20.5.170">
    <property type="match status" value="1"/>
</dbReference>
<feature type="region of interest" description="Disordered" evidence="3">
    <location>
        <begin position="106"/>
        <end position="141"/>
    </location>
</feature>
<evidence type="ECO:0000256" key="2">
    <source>
        <dbReference type="SAM" id="Coils"/>
    </source>
</evidence>
<dbReference type="SMART" id="SM00338">
    <property type="entry name" value="BRLZ"/>
    <property type="match status" value="1"/>
</dbReference>
<dbReference type="InterPro" id="IPR013088">
    <property type="entry name" value="Znf_NHR/GATA"/>
</dbReference>
<feature type="region of interest" description="Disordered" evidence="3">
    <location>
        <begin position="1"/>
        <end position="77"/>
    </location>
</feature>
<accession>A0A4Q1BHB2</accession>
<dbReference type="SUPFAM" id="SSF57716">
    <property type="entry name" value="Glucocorticoid receptor-like (DNA-binding domain)"/>
    <property type="match status" value="1"/>
</dbReference>
<dbReference type="InterPro" id="IPR000679">
    <property type="entry name" value="Znf_GATA"/>
</dbReference>
<evidence type="ECO:0000313" key="7">
    <source>
        <dbReference type="Proteomes" id="UP000289152"/>
    </source>
</evidence>
<keyword evidence="7" id="KW-1185">Reference proteome</keyword>
<dbReference type="GO" id="GO:0043565">
    <property type="term" value="F:sequence-specific DNA binding"/>
    <property type="evidence" value="ECO:0007669"/>
    <property type="project" value="InterPro"/>
</dbReference>
<evidence type="ECO:0000259" key="5">
    <source>
        <dbReference type="PROSITE" id="PS50217"/>
    </source>
</evidence>
<sequence length="734" mass="80574">MQQDNNDTTIHSVIDPLLQVTDSDHSFQDADAPPAPLQLPPPHDPAKRRNRRVVPGSTADFRRREANRLAAERSRSRQAEKVLSLQATSNRLIEENAKLRTELARLEGNPDAQITTQHVDSSSLPPENHEHVEGEERGGLGHGEENVAAQQENHSRTILAALMSDPSISDTFHDDGTHDPHEWMQGVENFFSEAAAGETTGRLGELADVAAGRDDKDKASDSGEMERGGKFSLKACKTAADTDMAIAMNAEMEKIIRDDLASTKAAIAILDRKLANLRTSDEPSIEDHDFNLPEEFISDDLAVLEAKEVDMKNNLEEIESNLPKLRETMLKARDEKVSSETRLAVLAHDLYELIDRGTASDKESILNILRALGGYVGGLYGGLPIPAPGAENDLPTSAYSTPAIARRRRGRPPKQRPLTKSKTPRTSKRKSKSWTVGPSRLHQQISSSDTVDQTESTNPTNHSDAINASTMESIAEDGFQGIEETDPTGAYILKIHQEINGAMGGIGPATFADLLPAEEQMPVHIETETNVEAGPSTLQQTQTQPQGESEMMEVVEGTGQEVGIPSVLSRLKKGPLGSCDICGRTETTVWRKLVLGGQDHKVCNACGLYHTKFGVIRPPELWGDGRSVKKRRSTIRLSTSLTEDGQPKKRKKVKETVNDETYEYQNVIEKTGEYVTYPDVGMSSEDQDHDQDEELVEGRVEEEDGGEEAEGEGEDVDVDMDMDLEVGQTLFEVS</sequence>
<feature type="compositionally biased region" description="Polar residues" evidence="3">
    <location>
        <begin position="1"/>
        <end position="11"/>
    </location>
</feature>
<feature type="coiled-coil region" evidence="2">
    <location>
        <begin position="301"/>
        <end position="335"/>
    </location>
</feature>
<dbReference type="AlphaFoldDB" id="A0A4Q1BHB2"/>
<evidence type="ECO:0000256" key="3">
    <source>
        <dbReference type="SAM" id="MobiDB-lite"/>
    </source>
</evidence>